<evidence type="ECO:0000313" key="4">
    <source>
        <dbReference type="EMBL" id="PJE67729.1"/>
    </source>
</evidence>
<dbReference type="Pfam" id="PF13632">
    <property type="entry name" value="Glyco_trans_2_3"/>
    <property type="match status" value="1"/>
</dbReference>
<dbReference type="InterPro" id="IPR029044">
    <property type="entry name" value="Nucleotide-diphossugar_trans"/>
</dbReference>
<feature type="domain" description="Glycosyltransferase 2-like" evidence="2">
    <location>
        <begin position="4"/>
        <end position="133"/>
    </location>
</feature>
<evidence type="ECO:0000256" key="1">
    <source>
        <dbReference type="SAM" id="Phobius"/>
    </source>
</evidence>
<feature type="domain" description="Glycosyltransferase 2-like" evidence="3">
    <location>
        <begin position="154"/>
        <end position="274"/>
    </location>
</feature>
<proteinExistence type="predicted"/>
<gene>
    <name evidence="4" type="ORF">COU95_00840</name>
</gene>
<dbReference type="PANTHER" id="PTHR43685">
    <property type="entry name" value="GLYCOSYLTRANSFERASE"/>
    <property type="match status" value="1"/>
</dbReference>
<dbReference type="PANTHER" id="PTHR43685:SF3">
    <property type="entry name" value="SLR2126 PROTEIN"/>
    <property type="match status" value="1"/>
</dbReference>
<feature type="transmembrane region" description="Helical" evidence="1">
    <location>
        <begin position="247"/>
        <end position="277"/>
    </location>
</feature>
<dbReference type="AlphaFoldDB" id="A0A2M8L470"/>
<dbReference type="SUPFAM" id="SSF53448">
    <property type="entry name" value="Nucleotide-diphospho-sugar transferases"/>
    <property type="match status" value="1"/>
</dbReference>
<keyword evidence="1" id="KW-0812">Transmembrane</keyword>
<evidence type="ECO:0000313" key="5">
    <source>
        <dbReference type="Proteomes" id="UP000231474"/>
    </source>
</evidence>
<dbReference type="Pfam" id="PF00535">
    <property type="entry name" value="Glycos_transf_2"/>
    <property type="match status" value="1"/>
</dbReference>
<accession>A0A2M8L470</accession>
<dbReference type="Proteomes" id="UP000231474">
    <property type="component" value="Unassembled WGS sequence"/>
</dbReference>
<keyword evidence="1" id="KW-1133">Transmembrane helix</keyword>
<evidence type="ECO:0000259" key="2">
    <source>
        <dbReference type="Pfam" id="PF00535"/>
    </source>
</evidence>
<dbReference type="EMBL" id="PFEK01000014">
    <property type="protein sequence ID" value="PJE67729.1"/>
    <property type="molecule type" value="Genomic_DNA"/>
</dbReference>
<protein>
    <recommendedName>
        <fullName evidence="2 3">Glycosyltransferase 2-like domain-containing protein</fullName>
    </recommendedName>
</protein>
<feature type="transmembrane region" description="Helical" evidence="1">
    <location>
        <begin position="289"/>
        <end position="312"/>
    </location>
</feature>
<dbReference type="InterPro" id="IPR050834">
    <property type="entry name" value="Glycosyltransf_2"/>
</dbReference>
<keyword evidence="1" id="KW-0472">Membrane</keyword>
<sequence>MKFSLVITVLNEEKTIGKLLEALAKQTKKPDEIIFVDGGSSDRTVAYLKSRAAGKASGDARQISNLKIFIKPGASIAQGRNFGIRKAKGEIIAMTDAGCTPHRDWFEKITEPFSKDDIDIVAGFYQMTGETVFQKCLACYLGILPEKLNPKNFMPSARSIAFRKEIWEKISGFSEKLGKAGEDTLFNYQARRLGAKFVTASGALVDWEMPKTLKEAIKKFYGYAKGDGQTGIWWYHSLKISVIYARYILSVALLIMGFWLKPLWVLLLIGFLLYLVWAVRKNYNYVNRGWAIFFLPTIQIVSDLAVMAGFAVGTIKKV</sequence>
<evidence type="ECO:0000259" key="3">
    <source>
        <dbReference type="Pfam" id="PF13632"/>
    </source>
</evidence>
<dbReference type="Gene3D" id="3.90.550.10">
    <property type="entry name" value="Spore Coat Polysaccharide Biosynthesis Protein SpsA, Chain A"/>
    <property type="match status" value="1"/>
</dbReference>
<reference evidence="5" key="1">
    <citation type="submission" date="2017-09" db="EMBL/GenBank/DDBJ databases">
        <title>Depth-based differentiation of microbial function through sediment-hosted aquifers and enrichment of novel symbionts in the deep terrestrial subsurface.</title>
        <authorList>
            <person name="Probst A.J."/>
            <person name="Ladd B."/>
            <person name="Jarett J.K."/>
            <person name="Geller-Mcgrath D.E."/>
            <person name="Sieber C.M.K."/>
            <person name="Emerson J.B."/>
            <person name="Anantharaman K."/>
            <person name="Thomas B.C."/>
            <person name="Malmstrom R."/>
            <person name="Stieglmeier M."/>
            <person name="Klingl A."/>
            <person name="Woyke T."/>
            <person name="Ryan C.M."/>
            <person name="Banfield J.F."/>
        </authorList>
    </citation>
    <scope>NUCLEOTIDE SEQUENCE [LARGE SCALE GENOMIC DNA]</scope>
</reference>
<name>A0A2M8L470_9BACT</name>
<dbReference type="InterPro" id="IPR001173">
    <property type="entry name" value="Glyco_trans_2-like"/>
</dbReference>
<organism evidence="4 5">
    <name type="scientific">Candidatus Shapirobacteria bacterium CG10_big_fil_rev_8_21_14_0_10_40_9</name>
    <dbReference type="NCBI Taxonomy" id="1974888"/>
    <lineage>
        <taxon>Bacteria</taxon>
        <taxon>Candidatus Shapironibacteriota</taxon>
    </lineage>
</organism>
<comment type="caution">
    <text evidence="4">The sequence shown here is derived from an EMBL/GenBank/DDBJ whole genome shotgun (WGS) entry which is preliminary data.</text>
</comment>